<evidence type="ECO:0000313" key="10">
    <source>
        <dbReference type="EMBL" id="KAJ3446084.1"/>
    </source>
</evidence>
<evidence type="ECO:0000256" key="8">
    <source>
        <dbReference type="SAM" id="Phobius"/>
    </source>
</evidence>
<proteinExistence type="predicted"/>
<sequence length="893" mass="103087">MSVKSIGPYQLDTLIKYLQFGSSFLVLDILYFTIINQKIPKVKLATHRKTKQKVAIKIVSKTQFLFDPSNMERIRREISIQKLIKHPSVIQIYDVYETEKNLFLVLEYISGGELFDYIVNTKEISPTEARSFFQQIIYAVEHIHSFSITHRDLKPENLLLDENNNIKIADFGMAKIMETGNLLKTACGSPHYVAPEVLTGTGYDGKKSDIWACGVILFALLCGHLPFNHDNYHKLLLVVKRGVFQFPQEFVGEGAKDLIRKMLTVDTEKRITIKEIKRHPWFTYNHPTSYIAPLPPIDYGKDLEKPIKTKKIQLKILEELNKLGWMDPNEILNELVSNKPNTIKVFYKFFQKYNNSNQNFNHNSIDDDDLIFEKDNVKKAPRTKCRSLPLKKRRNTLNRKMKKNSNNDLNLTQENISGTSPVETNRVLQLHKLVEKTGKNKDLEMYQYSEIISTVNSFHNNENKKNKNYECNFDKKDENNILSAIKQRKKRSVSCSSSSTDKNHDDRNDQDNKKTKSKPITINRNKKLNPLANVRFERNKPRGRSLGSTKSLSPKKFTGRNMKLIFNIGLMGRKKKKKNGQKQKKKQKQKQKQKKQRVKANENKQKKEETKIENENENNNNNDNDNDNDNDNGNGNGNDNDNDNDNKNVNEKKNENSDENGGNGENGKLNEKGNQNENDNENENKNQNGNGGNDGKKNNLNNNTETKPIDQDLIVGTPRFQRNDNNNNDNENSNGSSKDLSQEDIDLSSKRWIDNFVSKKEQKKLNSQLKKKLKNAKKDLMKNLQQNQNLPIFICNDSIISVSSGDLFSVVSELQTALTILNYNWSYPNYITLKGQNGKFIIKIKIIQTNLNTIINLISEKMYDRNNLINSPKKKKKNAKKINQIMRIHKKIN</sequence>
<keyword evidence="4 10" id="KW-0418">Kinase</keyword>
<evidence type="ECO:0000256" key="4">
    <source>
        <dbReference type="ARBA" id="ARBA00022777"/>
    </source>
</evidence>
<dbReference type="SMART" id="SM00220">
    <property type="entry name" value="S_TKc"/>
    <property type="match status" value="1"/>
</dbReference>
<protein>
    <submittedName>
        <fullName evidence="10">Protein kinase</fullName>
    </submittedName>
</protein>
<evidence type="ECO:0000259" key="9">
    <source>
        <dbReference type="PROSITE" id="PS50011"/>
    </source>
</evidence>
<feature type="compositionally biased region" description="Basic residues" evidence="7">
    <location>
        <begin position="572"/>
        <end position="598"/>
    </location>
</feature>
<evidence type="ECO:0000256" key="7">
    <source>
        <dbReference type="SAM" id="MobiDB-lite"/>
    </source>
</evidence>
<feature type="transmembrane region" description="Helical" evidence="8">
    <location>
        <begin position="14"/>
        <end position="34"/>
    </location>
</feature>
<evidence type="ECO:0000256" key="5">
    <source>
        <dbReference type="ARBA" id="ARBA00022840"/>
    </source>
</evidence>
<gene>
    <name evidence="10" type="ORF">M0812_08619</name>
</gene>
<evidence type="ECO:0000256" key="6">
    <source>
        <dbReference type="SAM" id="Coils"/>
    </source>
</evidence>
<name>A0AAV7ZVY1_9EUKA</name>
<dbReference type="GO" id="GO:0005737">
    <property type="term" value="C:cytoplasm"/>
    <property type="evidence" value="ECO:0007669"/>
    <property type="project" value="TreeGrafter"/>
</dbReference>
<keyword evidence="6" id="KW-0175">Coiled coil</keyword>
<feature type="domain" description="Protein kinase" evidence="9">
    <location>
        <begin position="9"/>
        <end position="282"/>
    </location>
</feature>
<evidence type="ECO:0000256" key="2">
    <source>
        <dbReference type="ARBA" id="ARBA00022679"/>
    </source>
</evidence>
<organism evidence="10 11">
    <name type="scientific">Anaeramoeba flamelloides</name>
    <dbReference type="NCBI Taxonomy" id="1746091"/>
    <lineage>
        <taxon>Eukaryota</taxon>
        <taxon>Metamonada</taxon>
        <taxon>Anaeramoebidae</taxon>
        <taxon>Anaeramoeba</taxon>
    </lineage>
</organism>
<dbReference type="AlphaFoldDB" id="A0AAV7ZVY1"/>
<feature type="compositionally biased region" description="Basic and acidic residues" evidence="7">
    <location>
        <begin position="599"/>
        <end position="614"/>
    </location>
</feature>
<keyword evidence="2" id="KW-0808">Transferase</keyword>
<dbReference type="Pfam" id="PF00069">
    <property type="entry name" value="Pkinase"/>
    <property type="match status" value="1"/>
</dbReference>
<accession>A0AAV7ZVY1</accession>
<keyword evidence="3" id="KW-0547">Nucleotide-binding</keyword>
<dbReference type="InterPro" id="IPR000719">
    <property type="entry name" value="Prot_kinase_dom"/>
</dbReference>
<dbReference type="PANTHER" id="PTHR24346:SF82">
    <property type="entry name" value="KP78A-RELATED"/>
    <property type="match status" value="1"/>
</dbReference>
<evidence type="ECO:0000256" key="1">
    <source>
        <dbReference type="ARBA" id="ARBA00022527"/>
    </source>
</evidence>
<keyword evidence="1" id="KW-0723">Serine/threonine-protein kinase</keyword>
<dbReference type="InterPro" id="IPR011009">
    <property type="entry name" value="Kinase-like_dom_sf"/>
</dbReference>
<dbReference type="InterPro" id="IPR008271">
    <property type="entry name" value="Ser/Thr_kinase_AS"/>
</dbReference>
<feature type="coiled-coil region" evidence="6">
    <location>
        <begin position="759"/>
        <end position="790"/>
    </location>
</feature>
<feature type="compositionally biased region" description="Low complexity" evidence="7">
    <location>
        <begin position="723"/>
        <end position="739"/>
    </location>
</feature>
<dbReference type="PROSITE" id="PS00108">
    <property type="entry name" value="PROTEIN_KINASE_ST"/>
    <property type="match status" value="1"/>
</dbReference>
<reference evidence="10" key="1">
    <citation type="submission" date="2022-08" db="EMBL/GenBank/DDBJ databases">
        <title>Novel sulphate-reducing endosymbionts in the free-living metamonad Anaeramoeba.</title>
        <authorList>
            <person name="Jerlstrom-Hultqvist J."/>
            <person name="Cepicka I."/>
            <person name="Gallot-Lavallee L."/>
            <person name="Salas-Leiva D."/>
            <person name="Curtis B.A."/>
            <person name="Zahonova K."/>
            <person name="Pipaliya S."/>
            <person name="Dacks J."/>
            <person name="Roger A.J."/>
        </authorList>
    </citation>
    <scope>NUCLEOTIDE SEQUENCE</scope>
    <source>
        <strain evidence="10">Busselton2</strain>
    </source>
</reference>
<dbReference type="FunFam" id="1.10.510.10:FF:000571">
    <property type="entry name" value="Maternal embryonic leucine zipper kinase"/>
    <property type="match status" value="1"/>
</dbReference>
<evidence type="ECO:0000256" key="3">
    <source>
        <dbReference type="ARBA" id="ARBA00022741"/>
    </source>
</evidence>
<dbReference type="PROSITE" id="PS50011">
    <property type="entry name" value="PROTEIN_KINASE_DOM"/>
    <property type="match status" value="1"/>
</dbReference>
<feature type="region of interest" description="Disordered" evidence="7">
    <location>
        <begin position="486"/>
        <end position="743"/>
    </location>
</feature>
<dbReference type="GO" id="GO:0004674">
    <property type="term" value="F:protein serine/threonine kinase activity"/>
    <property type="evidence" value="ECO:0007669"/>
    <property type="project" value="UniProtKB-KW"/>
</dbReference>
<keyword evidence="8" id="KW-0472">Membrane</keyword>
<dbReference type="SUPFAM" id="SSF56112">
    <property type="entry name" value="Protein kinase-like (PK-like)"/>
    <property type="match status" value="1"/>
</dbReference>
<feature type="compositionally biased region" description="Basic and acidic residues" evidence="7">
    <location>
        <begin position="501"/>
        <end position="514"/>
    </location>
</feature>
<dbReference type="GO" id="GO:0005524">
    <property type="term" value="F:ATP binding"/>
    <property type="evidence" value="ECO:0007669"/>
    <property type="project" value="UniProtKB-KW"/>
</dbReference>
<feature type="compositionally biased region" description="Basic and acidic residues" evidence="7">
    <location>
        <begin position="644"/>
        <end position="656"/>
    </location>
</feature>
<dbReference type="EMBL" id="JANTQA010000021">
    <property type="protein sequence ID" value="KAJ3446084.1"/>
    <property type="molecule type" value="Genomic_DNA"/>
</dbReference>
<keyword evidence="8" id="KW-1133">Transmembrane helix</keyword>
<evidence type="ECO:0000313" key="11">
    <source>
        <dbReference type="Proteomes" id="UP001146793"/>
    </source>
</evidence>
<dbReference type="Proteomes" id="UP001146793">
    <property type="component" value="Unassembled WGS sequence"/>
</dbReference>
<keyword evidence="5" id="KW-0067">ATP-binding</keyword>
<dbReference type="PANTHER" id="PTHR24346">
    <property type="entry name" value="MAP/MICROTUBULE AFFINITY-REGULATING KINASE"/>
    <property type="match status" value="1"/>
</dbReference>
<keyword evidence="8" id="KW-0812">Transmembrane</keyword>
<comment type="caution">
    <text evidence="10">The sequence shown here is derived from an EMBL/GenBank/DDBJ whole genome shotgun (WGS) entry which is preliminary data.</text>
</comment>
<dbReference type="Gene3D" id="1.10.510.10">
    <property type="entry name" value="Transferase(Phosphotransferase) domain 1"/>
    <property type="match status" value="1"/>
</dbReference>
<dbReference type="GO" id="GO:0035556">
    <property type="term" value="P:intracellular signal transduction"/>
    <property type="evidence" value="ECO:0007669"/>
    <property type="project" value="TreeGrafter"/>
</dbReference>